<dbReference type="Gene3D" id="1.10.238.10">
    <property type="entry name" value="EF-hand"/>
    <property type="match status" value="1"/>
</dbReference>
<reference evidence="2 3" key="1">
    <citation type="journal article" date="2022" name="bioRxiv">
        <title>Genomics of Preaxostyla Flagellates Illuminates Evolutionary Transitions and the Path Towards Mitochondrial Loss.</title>
        <authorList>
            <person name="Novak L.V.F."/>
            <person name="Treitli S.C."/>
            <person name="Pyrih J."/>
            <person name="Halakuc P."/>
            <person name="Pipaliya S.V."/>
            <person name="Vacek V."/>
            <person name="Brzon O."/>
            <person name="Soukal P."/>
            <person name="Eme L."/>
            <person name="Dacks J.B."/>
            <person name="Karnkowska A."/>
            <person name="Elias M."/>
            <person name="Hampl V."/>
        </authorList>
    </citation>
    <scope>NUCLEOTIDE SEQUENCE [LARGE SCALE GENOMIC DNA]</scope>
    <source>
        <strain evidence="2">NAU3</strain>
        <tissue evidence="2">Gut</tissue>
    </source>
</reference>
<gene>
    <name evidence="2" type="ORF">BLNAU_1901</name>
</gene>
<dbReference type="InterPro" id="IPR011992">
    <property type="entry name" value="EF-hand-dom_pair"/>
</dbReference>
<accession>A0ABQ9YHX3</accession>
<protein>
    <recommendedName>
        <fullName evidence="4">EF-hand domain-containing protein</fullName>
    </recommendedName>
</protein>
<dbReference type="SUPFAM" id="SSF47473">
    <property type="entry name" value="EF-hand"/>
    <property type="match status" value="1"/>
</dbReference>
<feature type="compositionally biased region" description="Polar residues" evidence="1">
    <location>
        <begin position="278"/>
        <end position="304"/>
    </location>
</feature>
<evidence type="ECO:0000313" key="3">
    <source>
        <dbReference type="Proteomes" id="UP001281761"/>
    </source>
</evidence>
<feature type="compositionally biased region" description="Polar residues" evidence="1">
    <location>
        <begin position="174"/>
        <end position="191"/>
    </location>
</feature>
<sequence length="496" mass="55798">MDDIDPREEGLMNFAEFVRLHGQFLMGADFGMLTKDIFSMVDRKRRGFLTVHDLAGFMSDLNCPVTANELQTLLTAIDPSFDSKITPTLFSNLVRSCNLDFKKDAPTDTDSESKDSDLLLRAQQQFEFKQQSLTNPLEEKERELTYFERVPPIEGMRSSLELVWRDSRERSRSATHSRPNSALSMNVTTRSGPKRPLVFGTPYFSEKQNRHIRSPFAPESKQNGRRTNTKSSGPLLSIELPNDFDPPPLFTGQPLSSVSPVKTGFPLLSPQAKRDMSTSKFPISSPRQSLQNDNPNQHIQTDSRTLLRKDSFPHTSGNSSRRSIRQPTSQLTARIGQTKRTSHSTATRASKDHPSQSSSPPLPSSPPSTVPVFEDGQPSTPPRLHLSSPELLRTPPIISSQEGSFIQKPSNTSSFAASPRYEFKRDWNGGEVRIDRVENDWVVPPQQGRRKITPFRKMDLAASHGDLISLRASLNYDELKTKRKPTHLSNTRKKKG</sequence>
<keyword evidence="3" id="KW-1185">Reference proteome</keyword>
<dbReference type="Proteomes" id="UP001281761">
    <property type="component" value="Unassembled WGS sequence"/>
</dbReference>
<organism evidence="2 3">
    <name type="scientific">Blattamonas nauphoetae</name>
    <dbReference type="NCBI Taxonomy" id="2049346"/>
    <lineage>
        <taxon>Eukaryota</taxon>
        <taxon>Metamonada</taxon>
        <taxon>Preaxostyla</taxon>
        <taxon>Oxymonadida</taxon>
        <taxon>Blattamonas</taxon>
    </lineage>
</organism>
<feature type="region of interest" description="Disordered" evidence="1">
    <location>
        <begin position="170"/>
        <end position="389"/>
    </location>
</feature>
<dbReference type="EMBL" id="JARBJD010000007">
    <property type="protein sequence ID" value="KAK2963367.1"/>
    <property type="molecule type" value="Genomic_DNA"/>
</dbReference>
<evidence type="ECO:0008006" key="4">
    <source>
        <dbReference type="Google" id="ProtNLM"/>
    </source>
</evidence>
<feature type="compositionally biased region" description="Pro residues" evidence="1">
    <location>
        <begin position="360"/>
        <end position="369"/>
    </location>
</feature>
<evidence type="ECO:0000256" key="1">
    <source>
        <dbReference type="SAM" id="MobiDB-lite"/>
    </source>
</evidence>
<proteinExistence type="predicted"/>
<feature type="compositionally biased region" description="Polar residues" evidence="1">
    <location>
        <begin position="313"/>
        <end position="332"/>
    </location>
</feature>
<name>A0ABQ9YHX3_9EUKA</name>
<comment type="caution">
    <text evidence="2">The sequence shown here is derived from an EMBL/GenBank/DDBJ whole genome shotgun (WGS) entry which is preliminary data.</text>
</comment>
<evidence type="ECO:0000313" key="2">
    <source>
        <dbReference type="EMBL" id="KAK2963367.1"/>
    </source>
</evidence>